<name>A0AAV3QN04_LITER</name>
<evidence type="ECO:0000313" key="2">
    <source>
        <dbReference type="Proteomes" id="UP001454036"/>
    </source>
</evidence>
<dbReference type="AlphaFoldDB" id="A0AAV3QN04"/>
<accession>A0AAV3QN04</accession>
<protein>
    <submittedName>
        <fullName evidence="1">Uncharacterized protein</fullName>
    </submittedName>
</protein>
<evidence type="ECO:0000313" key="1">
    <source>
        <dbReference type="EMBL" id="GAA0163953.1"/>
    </source>
</evidence>
<dbReference type="Proteomes" id="UP001454036">
    <property type="component" value="Unassembled WGS sequence"/>
</dbReference>
<organism evidence="1 2">
    <name type="scientific">Lithospermum erythrorhizon</name>
    <name type="common">Purple gromwell</name>
    <name type="synonym">Lithospermum officinale var. erythrorhizon</name>
    <dbReference type="NCBI Taxonomy" id="34254"/>
    <lineage>
        <taxon>Eukaryota</taxon>
        <taxon>Viridiplantae</taxon>
        <taxon>Streptophyta</taxon>
        <taxon>Embryophyta</taxon>
        <taxon>Tracheophyta</taxon>
        <taxon>Spermatophyta</taxon>
        <taxon>Magnoliopsida</taxon>
        <taxon>eudicotyledons</taxon>
        <taxon>Gunneridae</taxon>
        <taxon>Pentapetalae</taxon>
        <taxon>asterids</taxon>
        <taxon>lamiids</taxon>
        <taxon>Boraginales</taxon>
        <taxon>Boraginaceae</taxon>
        <taxon>Boraginoideae</taxon>
        <taxon>Lithospermeae</taxon>
        <taxon>Lithospermum</taxon>
    </lineage>
</organism>
<gene>
    <name evidence="1" type="ORF">LIER_39690</name>
</gene>
<sequence length="185" mass="20204">MDAEIIRNLLKCNLTDEEYQPVHLEDEDLAKGIMEYEASAMEDPGVLIITLFLWKIGPGVAIPYELTSQSVKQCPSLPEGSDPRKDLAYDLWIKVPSEKSWIVFKLEEDLDPSDDVKALGGGPSKFKVSDEVLISGGDRGSPMYQPGFGSLLSDSDQHKGAGIELLSDFGGLLSSSSPRQQSTMP</sequence>
<reference evidence="1 2" key="1">
    <citation type="submission" date="2024-01" db="EMBL/GenBank/DDBJ databases">
        <title>The complete chloroplast genome sequence of Lithospermum erythrorhizon: insights into the phylogenetic relationship among Boraginaceae species and the maternal lineages of purple gromwells.</title>
        <authorList>
            <person name="Okada T."/>
            <person name="Watanabe K."/>
        </authorList>
    </citation>
    <scope>NUCLEOTIDE SEQUENCE [LARGE SCALE GENOMIC DNA]</scope>
</reference>
<dbReference type="EMBL" id="BAABME010021687">
    <property type="protein sequence ID" value="GAA0163953.1"/>
    <property type="molecule type" value="Genomic_DNA"/>
</dbReference>
<proteinExistence type="predicted"/>
<keyword evidence="2" id="KW-1185">Reference proteome</keyword>
<comment type="caution">
    <text evidence="1">The sequence shown here is derived from an EMBL/GenBank/DDBJ whole genome shotgun (WGS) entry which is preliminary data.</text>
</comment>